<gene>
    <name evidence="1" type="ORF">GCU69_01035</name>
</gene>
<sequence length="217" mass="24536">MTIPRPETQQFQSFTTNLDYARKMINAGQSLHGLRPEALDVGDLYRAAWVQAVSAVDHWLHEELYRRVGEIAEDAGAEKPAALENFELPLAYIEQVRRGEAELADKVVEHVKAKWAYIPMHNPSKIVEAYKLVPNGADLWGRAAQQINEWHRGRVSYNGRSLRAKFSEIVERRNKIAHYADLEDGDLGRRRPVTAADASDAVDWIERIALAIAKVLA</sequence>
<proteinExistence type="predicted"/>
<evidence type="ECO:0008006" key="3">
    <source>
        <dbReference type="Google" id="ProtNLM"/>
    </source>
</evidence>
<accession>A0ABQ7FPW4</accession>
<name>A0ABQ7FPW4_9ACTN</name>
<keyword evidence="2" id="KW-1185">Reference proteome</keyword>
<evidence type="ECO:0000313" key="1">
    <source>
        <dbReference type="EMBL" id="KAF4410971.1"/>
    </source>
</evidence>
<organism evidence="1 2">
    <name type="scientific">Streptomyces lycii</name>
    <dbReference type="NCBI Taxonomy" id="2654337"/>
    <lineage>
        <taxon>Bacteria</taxon>
        <taxon>Bacillati</taxon>
        <taxon>Actinomycetota</taxon>
        <taxon>Actinomycetes</taxon>
        <taxon>Kitasatosporales</taxon>
        <taxon>Streptomycetaceae</taxon>
        <taxon>Streptomyces</taxon>
    </lineage>
</organism>
<evidence type="ECO:0000313" key="2">
    <source>
        <dbReference type="Proteomes" id="UP000621266"/>
    </source>
</evidence>
<dbReference type="EMBL" id="WHPN01000025">
    <property type="protein sequence ID" value="KAF4410971.1"/>
    <property type="molecule type" value="Genomic_DNA"/>
</dbReference>
<dbReference type="RefSeq" id="WP_156204865.1">
    <property type="nucleotide sequence ID" value="NZ_WHPN01000025.1"/>
</dbReference>
<comment type="caution">
    <text evidence="1">The sequence shown here is derived from an EMBL/GenBank/DDBJ whole genome shotgun (WGS) entry which is preliminary data.</text>
</comment>
<dbReference type="Proteomes" id="UP000621266">
    <property type="component" value="Unassembled WGS sequence"/>
</dbReference>
<reference evidence="1 2" key="1">
    <citation type="submission" date="2019-10" db="EMBL/GenBank/DDBJ databases">
        <title>Streptomyces tenebrisbrunneis sp.nov., an endogenous actinomycete isolated from of Lycium ruthenicum.</title>
        <authorList>
            <person name="Ma L."/>
        </authorList>
    </citation>
    <scope>NUCLEOTIDE SEQUENCE [LARGE SCALE GENOMIC DNA]</scope>
    <source>
        <strain evidence="1 2">TRM 66187</strain>
    </source>
</reference>
<protein>
    <recommendedName>
        <fullName evidence="3">RiboL-PSP-HEPN domain-containing protein</fullName>
    </recommendedName>
</protein>